<dbReference type="PANTHER" id="PTHR40446:SF2">
    <property type="entry name" value="N-ACETYLGLUCOSAMINE-1-PHOSPHODIESTER ALPHA-N-ACETYLGLUCOSAMINIDASE"/>
    <property type="match status" value="1"/>
</dbReference>
<feature type="signal peptide" evidence="1">
    <location>
        <begin position="1"/>
        <end position="22"/>
    </location>
</feature>
<dbReference type="PANTHER" id="PTHR40446">
    <property type="entry name" value="N-ACETYLGLUCOSAMINE-1-PHOSPHODIESTER ALPHA-N-ACETYLGLUCOSAMINIDASE"/>
    <property type="match status" value="1"/>
</dbReference>
<dbReference type="Proteomes" id="UP000258102">
    <property type="component" value="Chromosome 1"/>
</dbReference>
<feature type="domain" description="Phosphodiester glycosidase" evidence="2">
    <location>
        <begin position="383"/>
        <end position="541"/>
    </location>
</feature>
<sequence>MLVFMKHIFFILATTVFFAAHASYTMPEELSVDTILSKENMTQVSLGPGVSYIEAKVTHGSNSYILVSKLLTLNDANDLKNRAEEIFIERHADWDRKAFNFSVTNAGLIGSEQFDVGYRVIISSFPDVATAKLAKLESGELNSLFTVNNASYFPGIRGPQLISILKIKPKEYRGRVIATLANGTVKGTSTVSSISKKLGAFAGVNGGYFSYSESLGIVGDPAGISVIDGMLVSEAVHGRPALLINNNPSLTMKILPDVTTSMMLSVGDKKFPVNGLNRKPGKKLNCGYIVDEKLITSSHDSLCLTNDELIVFNDSFGDISMNEIEGTFSILIDDKSKVVAINPSNLSKVPPSNILVIATGSRKLDLFSDIDIGTEVIFSTSLKSGEDPISLNEGTYLVNGGPSLLFDGKIQTMRWEYEGWSPKSRENGKLAEHEKDKIASNDEKNQSAAFFDSWVNRRHPRTLVGIASDGEIYIVVVYGRDSKVNSGVTVYEAAKVLLSLGATSAINLDGGGSSVMVIDHKLTGLPSDTNGERAVADAILLLYGEDRESK</sequence>
<dbReference type="KEGG" id="ppis:B1L02_09555"/>
<dbReference type="AlphaFoldDB" id="A0AAD0RI72"/>
<dbReference type="GO" id="GO:0016798">
    <property type="term" value="F:hydrolase activity, acting on glycosyl bonds"/>
    <property type="evidence" value="ECO:0007669"/>
    <property type="project" value="UniProtKB-KW"/>
</dbReference>
<keyword evidence="1" id="KW-0732">Signal</keyword>
<dbReference type="EMBL" id="CP031761">
    <property type="protein sequence ID" value="AXR02050.1"/>
    <property type="molecule type" value="Genomic_DNA"/>
</dbReference>
<proteinExistence type="predicted"/>
<protein>
    <submittedName>
        <fullName evidence="3">Phosphodiester glycosidase family protein</fullName>
    </submittedName>
</protein>
<feature type="chain" id="PRO_5042037264" evidence="1">
    <location>
        <begin position="23"/>
        <end position="550"/>
    </location>
</feature>
<reference evidence="3 4" key="1">
    <citation type="submission" date="2018-08" db="EMBL/GenBank/DDBJ databases">
        <title>Whole Genome Sequences of Two Pseudoalteromonas piscicida Strains, DE1-A and DE2-A, which Exhibit Strong Antibacterial Activity against Vibrio vulnificus.</title>
        <authorList>
            <person name="Richards G.P."/>
            <person name="Needleman D.S."/>
            <person name="Watson M.A."/>
            <person name="Polson S.W."/>
        </authorList>
    </citation>
    <scope>NUCLEOTIDE SEQUENCE [LARGE SCALE GENOMIC DNA]</scope>
    <source>
        <strain evidence="3 4">DE2-A</strain>
    </source>
</reference>
<name>A0AAD0RI72_PSEO7</name>
<evidence type="ECO:0000313" key="4">
    <source>
        <dbReference type="Proteomes" id="UP000258102"/>
    </source>
</evidence>
<keyword evidence="3" id="KW-0378">Hydrolase</keyword>
<dbReference type="Pfam" id="PF09992">
    <property type="entry name" value="NAGPA"/>
    <property type="match status" value="1"/>
</dbReference>
<evidence type="ECO:0000256" key="1">
    <source>
        <dbReference type="SAM" id="SignalP"/>
    </source>
</evidence>
<gene>
    <name evidence="3" type="ORF">D0511_08210</name>
</gene>
<keyword evidence="3" id="KW-0326">Glycosidase</keyword>
<accession>A0AAD0RI72</accession>
<evidence type="ECO:0000259" key="2">
    <source>
        <dbReference type="Pfam" id="PF09992"/>
    </source>
</evidence>
<dbReference type="InterPro" id="IPR018711">
    <property type="entry name" value="NAGPA"/>
</dbReference>
<evidence type="ECO:0000313" key="3">
    <source>
        <dbReference type="EMBL" id="AXR02050.1"/>
    </source>
</evidence>
<organism evidence="3 4">
    <name type="scientific">Pseudoalteromonas piscicida</name>
    <dbReference type="NCBI Taxonomy" id="43662"/>
    <lineage>
        <taxon>Bacteria</taxon>
        <taxon>Pseudomonadati</taxon>
        <taxon>Pseudomonadota</taxon>
        <taxon>Gammaproteobacteria</taxon>
        <taxon>Alteromonadales</taxon>
        <taxon>Pseudoalteromonadaceae</taxon>
        <taxon>Pseudoalteromonas</taxon>
    </lineage>
</organism>